<name>A0A645EBE9_9ZZZZ</name>
<keyword evidence="1" id="KW-0812">Transmembrane</keyword>
<gene>
    <name evidence="2" type="ORF">SDC9_146005</name>
</gene>
<feature type="transmembrane region" description="Helical" evidence="1">
    <location>
        <begin position="21"/>
        <end position="41"/>
    </location>
</feature>
<proteinExistence type="predicted"/>
<protein>
    <submittedName>
        <fullName evidence="2">Uncharacterized protein</fullName>
    </submittedName>
</protein>
<evidence type="ECO:0000256" key="1">
    <source>
        <dbReference type="SAM" id="Phobius"/>
    </source>
</evidence>
<sequence length="84" mass="9160">MLLQGCKEGRHLVLIDSCFDLGVGCVLVCFILDLLGAHLYIGSDKLAYQLKVFDGVEMEIDSPIGCLYCQDSMISVIDGASHHL</sequence>
<keyword evidence="1" id="KW-0472">Membrane</keyword>
<keyword evidence="1" id="KW-1133">Transmembrane helix</keyword>
<accession>A0A645EBE9</accession>
<organism evidence="2">
    <name type="scientific">bioreactor metagenome</name>
    <dbReference type="NCBI Taxonomy" id="1076179"/>
    <lineage>
        <taxon>unclassified sequences</taxon>
        <taxon>metagenomes</taxon>
        <taxon>ecological metagenomes</taxon>
    </lineage>
</organism>
<dbReference type="EMBL" id="VSSQ01044948">
    <property type="protein sequence ID" value="MPM98815.1"/>
    <property type="molecule type" value="Genomic_DNA"/>
</dbReference>
<reference evidence="2" key="1">
    <citation type="submission" date="2019-08" db="EMBL/GenBank/DDBJ databases">
        <authorList>
            <person name="Kucharzyk K."/>
            <person name="Murdoch R.W."/>
            <person name="Higgins S."/>
            <person name="Loffler F."/>
        </authorList>
    </citation>
    <scope>NUCLEOTIDE SEQUENCE</scope>
</reference>
<evidence type="ECO:0000313" key="2">
    <source>
        <dbReference type="EMBL" id="MPM98815.1"/>
    </source>
</evidence>
<comment type="caution">
    <text evidence="2">The sequence shown here is derived from an EMBL/GenBank/DDBJ whole genome shotgun (WGS) entry which is preliminary data.</text>
</comment>
<dbReference type="AlphaFoldDB" id="A0A645EBE9"/>